<comment type="subcellular location">
    <subcellularLocation>
        <location evidence="1">Nucleus</location>
    </subcellularLocation>
</comment>
<dbReference type="GO" id="GO:0008270">
    <property type="term" value="F:zinc ion binding"/>
    <property type="evidence" value="ECO:0007669"/>
    <property type="project" value="InterPro"/>
</dbReference>
<evidence type="ECO:0000256" key="1">
    <source>
        <dbReference type="ARBA" id="ARBA00004123"/>
    </source>
</evidence>
<dbReference type="PANTHER" id="PTHR37534:SF48">
    <property type="entry name" value="FINGER DOMAIN PROTEIN, PUTATIVE-RELATED"/>
    <property type="match status" value="1"/>
</dbReference>
<dbReference type="AlphaFoldDB" id="A0AAE0M1Q7"/>
<protein>
    <submittedName>
        <fullName evidence="9">Fungal-specific transcription factor domain-containing protein</fullName>
    </submittedName>
</protein>
<feature type="domain" description="Zn(2)-C6 fungal-type" evidence="8">
    <location>
        <begin position="11"/>
        <end position="39"/>
    </location>
</feature>
<keyword evidence="4" id="KW-0238">DNA-binding</keyword>
<name>A0AAE0M1Q7_9PEZI</name>
<keyword evidence="10" id="KW-1185">Reference proteome</keyword>
<keyword evidence="2" id="KW-0862">Zinc</keyword>
<dbReference type="GO" id="GO:0005634">
    <property type="term" value="C:nucleus"/>
    <property type="evidence" value="ECO:0007669"/>
    <property type="project" value="UniProtKB-SubCell"/>
</dbReference>
<dbReference type="Proteomes" id="UP001283341">
    <property type="component" value="Unassembled WGS sequence"/>
</dbReference>
<evidence type="ECO:0000256" key="4">
    <source>
        <dbReference type="ARBA" id="ARBA00023125"/>
    </source>
</evidence>
<dbReference type="Pfam" id="PF00172">
    <property type="entry name" value="Zn_clus"/>
    <property type="match status" value="1"/>
</dbReference>
<feature type="region of interest" description="Disordered" evidence="7">
    <location>
        <begin position="61"/>
        <end position="91"/>
    </location>
</feature>
<keyword evidence="3" id="KW-0805">Transcription regulation</keyword>
<dbReference type="Gene3D" id="4.10.240.10">
    <property type="entry name" value="Zn(2)-C6 fungal-type DNA-binding domain"/>
    <property type="match status" value="1"/>
</dbReference>
<reference evidence="9" key="1">
    <citation type="journal article" date="2023" name="Mol. Phylogenet. Evol.">
        <title>Genome-scale phylogeny and comparative genomics of the fungal order Sordariales.</title>
        <authorList>
            <person name="Hensen N."/>
            <person name="Bonometti L."/>
            <person name="Westerberg I."/>
            <person name="Brannstrom I.O."/>
            <person name="Guillou S."/>
            <person name="Cros-Aarteil S."/>
            <person name="Calhoun S."/>
            <person name="Haridas S."/>
            <person name="Kuo A."/>
            <person name="Mondo S."/>
            <person name="Pangilinan J."/>
            <person name="Riley R."/>
            <person name="LaButti K."/>
            <person name="Andreopoulos B."/>
            <person name="Lipzen A."/>
            <person name="Chen C."/>
            <person name="Yan M."/>
            <person name="Daum C."/>
            <person name="Ng V."/>
            <person name="Clum A."/>
            <person name="Steindorff A."/>
            <person name="Ohm R.A."/>
            <person name="Martin F."/>
            <person name="Silar P."/>
            <person name="Natvig D.O."/>
            <person name="Lalanne C."/>
            <person name="Gautier V."/>
            <person name="Ament-Velasquez S.L."/>
            <person name="Kruys A."/>
            <person name="Hutchinson M.I."/>
            <person name="Powell A.J."/>
            <person name="Barry K."/>
            <person name="Miller A.N."/>
            <person name="Grigoriev I.V."/>
            <person name="Debuchy R."/>
            <person name="Gladieux P."/>
            <person name="Hiltunen Thoren M."/>
            <person name="Johannesson H."/>
        </authorList>
    </citation>
    <scope>NUCLEOTIDE SEQUENCE</scope>
    <source>
        <strain evidence="9">CBS 118394</strain>
    </source>
</reference>
<dbReference type="PROSITE" id="PS50048">
    <property type="entry name" value="ZN2_CY6_FUNGAL_2"/>
    <property type="match status" value="1"/>
</dbReference>
<dbReference type="InterPro" id="IPR021858">
    <property type="entry name" value="Fun_TF"/>
</dbReference>
<gene>
    <name evidence="9" type="ORF">B0H66DRAFT_347514</name>
</gene>
<evidence type="ECO:0000256" key="6">
    <source>
        <dbReference type="ARBA" id="ARBA00023242"/>
    </source>
</evidence>
<keyword evidence="6" id="KW-0539">Nucleus</keyword>
<organism evidence="9 10">
    <name type="scientific">Apodospora peruviana</name>
    <dbReference type="NCBI Taxonomy" id="516989"/>
    <lineage>
        <taxon>Eukaryota</taxon>
        <taxon>Fungi</taxon>
        <taxon>Dikarya</taxon>
        <taxon>Ascomycota</taxon>
        <taxon>Pezizomycotina</taxon>
        <taxon>Sordariomycetes</taxon>
        <taxon>Sordariomycetidae</taxon>
        <taxon>Sordariales</taxon>
        <taxon>Lasiosphaeriaceae</taxon>
        <taxon>Apodospora</taxon>
    </lineage>
</organism>
<comment type="caution">
    <text evidence="9">The sequence shown here is derived from an EMBL/GenBank/DDBJ whole genome shotgun (WGS) entry which is preliminary data.</text>
</comment>
<sequence>MDVSAKGVNTQCWECRRRRIVCDSTQPICTKCRSAGIVCPGYQDKKPLTWLAPNKVLSRPRKRKVPKVCGPERAAGSSGRTPSTSQEMGPARGLRSEVCDVVEAWMYYNTCIYPDYSSHQLAPTPFCIKLPSLQLAPDAVRHTLVSLAINHYLFQTTDDAGVAQSSMVVMSRDTSSRLYHHRHQAIQTLRTLLANEETRTADQTIGGVYTFQYAVLQQSISPYWRPHFEIFQNLINLRGGFVQLVRSSPVLCLPLLGYWVVSVLANTTSPSHDQMQSLCSQPEIVAKALQLYEALNYPSLPCPTVLFAHIVKINNLRYQIACTPATNDGIMDDDDPEQTKLSFLMTVPPQQQISSLHDQIESFDAEEWAATKDPSHYSEWLFVARMFRSAVAVYCLLSLPHTSYPGIEREADYATAAREKHSADLLECLKEGLASPMMKRFMVWPLIVAGVDAVRRGGEVRSFIGRAWRTLAMDQRSSLPLVAREALEKFWASGKNGWDECFDVPYALVF</sequence>
<dbReference type="InterPro" id="IPR001138">
    <property type="entry name" value="Zn2Cys6_DnaBD"/>
</dbReference>
<dbReference type="CDD" id="cd00067">
    <property type="entry name" value="GAL4"/>
    <property type="match status" value="1"/>
</dbReference>
<evidence type="ECO:0000313" key="10">
    <source>
        <dbReference type="Proteomes" id="UP001283341"/>
    </source>
</evidence>
<feature type="compositionally biased region" description="Polar residues" evidence="7">
    <location>
        <begin position="78"/>
        <end position="87"/>
    </location>
</feature>
<dbReference type="Pfam" id="PF11951">
    <property type="entry name" value="Fungal_trans_2"/>
    <property type="match status" value="1"/>
</dbReference>
<reference evidence="9" key="2">
    <citation type="submission" date="2023-06" db="EMBL/GenBank/DDBJ databases">
        <authorList>
            <consortium name="Lawrence Berkeley National Laboratory"/>
            <person name="Haridas S."/>
            <person name="Hensen N."/>
            <person name="Bonometti L."/>
            <person name="Westerberg I."/>
            <person name="Brannstrom I.O."/>
            <person name="Guillou S."/>
            <person name="Cros-Aarteil S."/>
            <person name="Calhoun S."/>
            <person name="Kuo A."/>
            <person name="Mondo S."/>
            <person name="Pangilinan J."/>
            <person name="Riley R."/>
            <person name="Labutti K."/>
            <person name="Andreopoulos B."/>
            <person name="Lipzen A."/>
            <person name="Chen C."/>
            <person name="Yanf M."/>
            <person name="Daum C."/>
            <person name="Ng V."/>
            <person name="Clum A."/>
            <person name="Steindorff A."/>
            <person name="Ohm R."/>
            <person name="Martin F."/>
            <person name="Silar P."/>
            <person name="Natvig D."/>
            <person name="Lalanne C."/>
            <person name="Gautier V."/>
            <person name="Ament-Velasquez S.L."/>
            <person name="Kruys A."/>
            <person name="Hutchinson M.I."/>
            <person name="Powell A.J."/>
            <person name="Barry K."/>
            <person name="Miller A.N."/>
            <person name="Grigoriev I.V."/>
            <person name="Debuchy R."/>
            <person name="Gladieux P."/>
            <person name="Thoren M.H."/>
            <person name="Johannesson H."/>
        </authorList>
    </citation>
    <scope>NUCLEOTIDE SEQUENCE</scope>
    <source>
        <strain evidence="9">CBS 118394</strain>
    </source>
</reference>
<dbReference type="GO" id="GO:0000981">
    <property type="term" value="F:DNA-binding transcription factor activity, RNA polymerase II-specific"/>
    <property type="evidence" value="ECO:0007669"/>
    <property type="project" value="InterPro"/>
</dbReference>
<dbReference type="GO" id="GO:0045944">
    <property type="term" value="P:positive regulation of transcription by RNA polymerase II"/>
    <property type="evidence" value="ECO:0007669"/>
    <property type="project" value="TreeGrafter"/>
</dbReference>
<proteinExistence type="predicted"/>
<dbReference type="GO" id="GO:0000976">
    <property type="term" value="F:transcription cis-regulatory region binding"/>
    <property type="evidence" value="ECO:0007669"/>
    <property type="project" value="TreeGrafter"/>
</dbReference>
<evidence type="ECO:0000256" key="2">
    <source>
        <dbReference type="ARBA" id="ARBA00022833"/>
    </source>
</evidence>
<evidence type="ECO:0000256" key="3">
    <source>
        <dbReference type="ARBA" id="ARBA00023015"/>
    </source>
</evidence>
<keyword evidence="5" id="KW-0804">Transcription</keyword>
<accession>A0AAE0M1Q7</accession>
<dbReference type="SMART" id="SM00066">
    <property type="entry name" value="GAL4"/>
    <property type="match status" value="1"/>
</dbReference>
<dbReference type="EMBL" id="JAUEDM010000006">
    <property type="protein sequence ID" value="KAK3315603.1"/>
    <property type="molecule type" value="Genomic_DNA"/>
</dbReference>
<dbReference type="PANTHER" id="PTHR37534">
    <property type="entry name" value="TRANSCRIPTIONAL ACTIVATOR PROTEIN UGA3"/>
    <property type="match status" value="1"/>
</dbReference>
<evidence type="ECO:0000256" key="5">
    <source>
        <dbReference type="ARBA" id="ARBA00023163"/>
    </source>
</evidence>
<dbReference type="SUPFAM" id="SSF57701">
    <property type="entry name" value="Zn2/Cys6 DNA-binding domain"/>
    <property type="match status" value="1"/>
</dbReference>
<dbReference type="InterPro" id="IPR036864">
    <property type="entry name" value="Zn2-C6_fun-type_DNA-bd_sf"/>
</dbReference>
<evidence type="ECO:0000313" key="9">
    <source>
        <dbReference type="EMBL" id="KAK3315603.1"/>
    </source>
</evidence>
<evidence type="ECO:0000259" key="8">
    <source>
        <dbReference type="PROSITE" id="PS50048"/>
    </source>
</evidence>
<evidence type="ECO:0000256" key="7">
    <source>
        <dbReference type="SAM" id="MobiDB-lite"/>
    </source>
</evidence>